<evidence type="ECO:0000313" key="2">
    <source>
        <dbReference type="EMBL" id="KAI7754045.1"/>
    </source>
</evidence>
<gene>
    <name evidence="2" type="ORF">M8C21_009560</name>
</gene>
<proteinExistence type="predicted"/>
<evidence type="ECO:0000256" key="1">
    <source>
        <dbReference type="SAM" id="Phobius"/>
    </source>
</evidence>
<evidence type="ECO:0000313" key="3">
    <source>
        <dbReference type="Proteomes" id="UP001206925"/>
    </source>
</evidence>
<dbReference type="AlphaFoldDB" id="A0AAD5GT08"/>
<keyword evidence="1" id="KW-0472">Membrane</keyword>
<protein>
    <submittedName>
        <fullName evidence="2">Uncharacterized protein</fullName>
    </submittedName>
</protein>
<name>A0AAD5GT08_AMBAR</name>
<feature type="transmembrane region" description="Helical" evidence="1">
    <location>
        <begin position="20"/>
        <end position="37"/>
    </location>
</feature>
<sequence length="83" mass="9519">MSLSSSSSTNKSLKSSRSIWMGMCIVITIYLQSYEWLNETTHEFARNFMGVVYGQNKIAISSYGKMICRRCLINRLDALQLKN</sequence>
<reference evidence="2" key="1">
    <citation type="submission" date="2022-06" db="EMBL/GenBank/DDBJ databases">
        <title>Uncovering the hologenomic basis of an extraordinary plant invasion.</title>
        <authorList>
            <person name="Bieker V.C."/>
            <person name="Martin M.D."/>
            <person name="Gilbert T."/>
            <person name="Hodgins K."/>
            <person name="Battlay P."/>
            <person name="Petersen B."/>
            <person name="Wilson J."/>
        </authorList>
    </citation>
    <scope>NUCLEOTIDE SEQUENCE</scope>
    <source>
        <strain evidence="2">AA19_3_7</strain>
        <tissue evidence="2">Leaf</tissue>
    </source>
</reference>
<dbReference type="Proteomes" id="UP001206925">
    <property type="component" value="Unassembled WGS sequence"/>
</dbReference>
<keyword evidence="1" id="KW-0812">Transmembrane</keyword>
<keyword evidence="1" id="KW-1133">Transmembrane helix</keyword>
<comment type="caution">
    <text evidence="2">The sequence shown here is derived from an EMBL/GenBank/DDBJ whole genome shotgun (WGS) entry which is preliminary data.</text>
</comment>
<organism evidence="2 3">
    <name type="scientific">Ambrosia artemisiifolia</name>
    <name type="common">Common ragweed</name>
    <dbReference type="NCBI Taxonomy" id="4212"/>
    <lineage>
        <taxon>Eukaryota</taxon>
        <taxon>Viridiplantae</taxon>
        <taxon>Streptophyta</taxon>
        <taxon>Embryophyta</taxon>
        <taxon>Tracheophyta</taxon>
        <taxon>Spermatophyta</taxon>
        <taxon>Magnoliopsida</taxon>
        <taxon>eudicotyledons</taxon>
        <taxon>Gunneridae</taxon>
        <taxon>Pentapetalae</taxon>
        <taxon>asterids</taxon>
        <taxon>campanulids</taxon>
        <taxon>Asterales</taxon>
        <taxon>Asteraceae</taxon>
        <taxon>Asteroideae</taxon>
        <taxon>Heliantheae alliance</taxon>
        <taxon>Heliantheae</taxon>
        <taxon>Ambrosia</taxon>
    </lineage>
</organism>
<keyword evidence="3" id="KW-1185">Reference proteome</keyword>
<accession>A0AAD5GT08</accession>
<dbReference type="EMBL" id="JAMZMK010004554">
    <property type="protein sequence ID" value="KAI7754045.1"/>
    <property type="molecule type" value="Genomic_DNA"/>
</dbReference>